<dbReference type="InterPro" id="IPR050675">
    <property type="entry name" value="OAF3"/>
</dbReference>
<gene>
    <name evidence="7" type="ORF">MVEG_12397</name>
</gene>
<keyword evidence="3" id="KW-0804">Transcription</keyword>
<dbReference type="Proteomes" id="UP000243308">
    <property type="component" value="Unassembled WGS sequence"/>
</dbReference>
<dbReference type="PANTHER" id="PTHR31069:SF32">
    <property type="entry name" value="ARGININE METABOLISM REGULATION PROTEIN II"/>
    <property type="match status" value="1"/>
</dbReference>
<feature type="region of interest" description="Disordered" evidence="5">
    <location>
        <begin position="473"/>
        <end position="506"/>
    </location>
</feature>
<feature type="region of interest" description="Disordered" evidence="5">
    <location>
        <begin position="234"/>
        <end position="259"/>
    </location>
</feature>
<evidence type="ECO:0000256" key="2">
    <source>
        <dbReference type="ARBA" id="ARBA00023125"/>
    </source>
</evidence>
<evidence type="ECO:0000256" key="4">
    <source>
        <dbReference type="ARBA" id="ARBA00023242"/>
    </source>
</evidence>
<dbReference type="PROSITE" id="PS50048">
    <property type="entry name" value="ZN2_CY6_FUNGAL_2"/>
    <property type="match status" value="1"/>
</dbReference>
<dbReference type="PROSITE" id="PS00463">
    <property type="entry name" value="ZN2_CY6_FUNGAL_1"/>
    <property type="match status" value="1"/>
</dbReference>
<keyword evidence="1" id="KW-0805">Transcription regulation</keyword>
<sequence length="606" mass="66361">MATSTLKLLNPTTANNTNKTSNTTTHNDNNNYSNMSSPDSSVGFDLKRLKVYSSCLRCRAKKVKCDRKEPCSRCVHHRVECSYRELASVKLDIRPFKRHTPAVSSNPSNSINNVITTTTTTVVNKIKTKKDTPMAPVVATTATFAAANYSFSSTHASSTTASTVISPPSPNHMNTAVKETTPYYPHHNHSSPSPSSTPHLANNVNPRVGATDIESSDIPISASPKTVVLTPSKDRAKVHKIHRRKPSVKTSTDVSPESDGFEQIDRVKLSEFTDSSMTSQENYADVPIWRAQAVGKHTQTEHEQDMADTFGLAAYLQAREMEIRKDPGKAGQTIDYEMELEMALAQRMPTSFSRSDRLPTRSLRRTSFNPAAPYARPSYCQLSPPTSTSSYSKSSVSTASSYSSSSKSPVVDLKDYSSPPQSAQCCCQIAAQQGRAFNSCPYSNVSHSGYEKPAMASLASAAQSISLEGVEPPRIAYSPSHTPEYEGQPKDQRQLPKLDWSSIPPPPRIVTGGYSSSMEISSPTTELAPIRLPIIVSPTSSTSTSSLENPLYQVGRDDDEPLQIECKYNEPNVDAWDMIEKPLSRTVSLATKRGRSVKMEMGWILS</sequence>
<feature type="domain" description="Zn(2)-C6 fungal-type" evidence="6">
    <location>
        <begin position="54"/>
        <end position="83"/>
    </location>
</feature>
<dbReference type="OrthoDB" id="3014581at2759"/>
<protein>
    <recommendedName>
        <fullName evidence="6">Zn(2)-C6 fungal-type domain-containing protein</fullName>
    </recommendedName>
</protein>
<evidence type="ECO:0000256" key="5">
    <source>
        <dbReference type="SAM" id="MobiDB-lite"/>
    </source>
</evidence>
<dbReference type="SMART" id="SM00066">
    <property type="entry name" value="GAL4"/>
    <property type="match status" value="1"/>
</dbReference>
<dbReference type="PANTHER" id="PTHR31069">
    <property type="entry name" value="OLEATE-ACTIVATED TRANSCRIPTION FACTOR 1-RELATED"/>
    <property type="match status" value="1"/>
</dbReference>
<dbReference type="SUPFAM" id="SSF57701">
    <property type="entry name" value="Zn2/Cys6 DNA-binding domain"/>
    <property type="match status" value="1"/>
</dbReference>
<dbReference type="InterPro" id="IPR036864">
    <property type="entry name" value="Zn2-C6_fun-type_DNA-bd_sf"/>
</dbReference>
<accession>A0A086TII8</accession>
<feature type="compositionally biased region" description="Low complexity" evidence="5">
    <location>
        <begin position="383"/>
        <end position="415"/>
    </location>
</feature>
<feature type="compositionally biased region" description="Low complexity" evidence="5">
    <location>
        <begin position="10"/>
        <end position="39"/>
    </location>
</feature>
<name>A0A086TII8_9FUNG</name>
<evidence type="ECO:0000256" key="1">
    <source>
        <dbReference type="ARBA" id="ARBA00023015"/>
    </source>
</evidence>
<dbReference type="GO" id="GO:0003677">
    <property type="term" value="F:DNA binding"/>
    <property type="evidence" value="ECO:0007669"/>
    <property type="project" value="UniProtKB-KW"/>
</dbReference>
<dbReference type="GO" id="GO:0008270">
    <property type="term" value="F:zinc ion binding"/>
    <property type="evidence" value="ECO:0007669"/>
    <property type="project" value="InterPro"/>
</dbReference>
<dbReference type="Pfam" id="PF00172">
    <property type="entry name" value="Zn_clus"/>
    <property type="match status" value="1"/>
</dbReference>
<feature type="compositionally biased region" description="Basic residues" evidence="5">
    <location>
        <begin position="236"/>
        <end position="247"/>
    </location>
</feature>
<dbReference type="EMBL" id="KN042443">
    <property type="protein sequence ID" value="KFH61765.1"/>
    <property type="molecule type" value="Genomic_DNA"/>
</dbReference>
<evidence type="ECO:0000259" key="6">
    <source>
        <dbReference type="PROSITE" id="PS50048"/>
    </source>
</evidence>
<organism evidence="7 8">
    <name type="scientific">Podila verticillata NRRL 6337</name>
    <dbReference type="NCBI Taxonomy" id="1069443"/>
    <lineage>
        <taxon>Eukaryota</taxon>
        <taxon>Fungi</taxon>
        <taxon>Fungi incertae sedis</taxon>
        <taxon>Mucoromycota</taxon>
        <taxon>Mortierellomycotina</taxon>
        <taxon>Mortierellomycetes</taxon>
        <taxon>Mortierellales</taxon>
        <taxon>Mortierellaceae</taxon>
        <taxon>Podila</taxon>
    </lineage>
</organism>
<reference evidence="7 8" key="1">
    <citation type="submission" date="2011-02" db="EMBL/GenBank/DDBJ databases">
        <title>The Genome Sequence of Mortierella verticillata NRRL 6337.</title>
        <authorList>
            <consortium name="The Broad Institute Genome Sequencing Platform"/>
            <person name="Russ C."/>
            <person name="Cuomo C."/>
            <person name="Burger G."/>
            <person name="Gray M.W."/>
            <person name="Holland P.W.H."/>
            <person name="King N."/>
            <person name="Lang F.B.F."/>
            <person name="Roger A.J."/>
            <person name="Ruiz-Trillo I."/>
            <person name="Young S.K."/>
            <person name="Zeng Q."/>
            <person name="Gargeya S."/>
            <person name="Alvarado L."/>
            <person name="Berlin A."/>
            <person name="Chapman S.B."/>
            <person name="Chen Z."/>
            <person name="Freedman E."/>
            <person name="Gellesch M."/>
            <person name="Goldberg J."/>
            <person name="Griggs A."/>
            <person name="Gujja S."/>
            <person name="Heilman E."/>
            <person name="Heiman D."/>
            <person name="Howarth C."/>
            <person name="Mehta T."/>
            <person name="Neiman D."/>
            <person name="Pearson M."/>
            <person name="Roberts A."/>
            <person name="Saif S."/>
            <person name="Shea T."/>
            <person name="Shenoy N."/>
            <person name="Sisk P."/>
            <person name="Stolte C."/>
            <person name="Sykes S."/>
            <person name="White J."/>
            <person name="Yandava C."/>
            <person name="Haas B."/>
            <person name="Nusbaum C."/>
            <person name="Birren B."/>
        </authorList>
    </citation>
    <scope>NUCLEOTIDE SEQUENCE [LARGE SCALE GENOMIC DNA]</scope>
    <source>
        <strain evidence="7 8">NRRL 6337</strain>
    </source>
</reference>
<keyword evidence="2" id="KW-0238">DNA-binding</keyword>
<dbReference type="CDD" id="cd00067">
    <property type="entry name" value="GAL4"/>
    <property type="match status" value="1"/>
</dbReference>
<dbReference type="InterPro" id="IPR001138">
    <property type="entry name" value="Zn2Cys6_DnaBD"/>
</dbReference>
<dbReference type="Gene3D" id="4.10.240.10">
    <property type="entry name" value="Zn(2)-C6 fungal-type DNA-binding domain"/>
    <property type="match status" value="1"/>
</dbReference>
<keyword evidence="4" id="KW-0539">Nucleus</keyword>
<evidence type="ECO:0000313" key="8">
    <source>
        <dbReference type="Proteomes" id="UP000243308"/>
    </source>
</evidence>
<evidence type="ECO:0000313" key="7">
    <source>
        <dbReference type="EMBL" id="KFH61765.1"/>
    </source>
</evidence>
<dbReference type="AlphaFoldDB" id="A0A086TII8"/>
<feature type="region of interest" description="Disordered" evidence="5">
    <location>
        <begin position="347"/>
        <end position="415"/>
    </location>
</feature>
<feature type="region of interest" description="Disordered" evidence="5">
    <location>
        <begin position="1"/>
        <end position="39"/>
    </location>
</feature>
<proteinExistence type="predicted"/>
<evidence type="ECO:0000256" key="3">
    <source>
        <dbReference type="ARBA" id="ARBA00023163"/>
    </source>
</evidence>
<feature type="compositionally biased region" description="Basic and acidic residues" evidence="5">
    <location>
        <begin position="483"/>
        <end position="496"/>
    </location>
</feature>
<dbReference type="GO" id="GO:0000981">
    <property type="term" value="F:DNA-binding transcription factor activity, RNA polymerase II-specific"/>
    <property type="evidence" value="ECO:0007669"/>
    <property type="project" value="InterPro"/>
</dbReference>
<keyword evidence="8" id="KW-1185">Reference proteome</keyword>